<evidence type="ECO:0000256" key="2">
    <source>
        <dbReference type="ARBA" id="ARBA00006825"/>
    </source>
</evidence>
<dbReference type="Pfam" id="PF08436">
    <property type="entry name" value="DXP_redisom_C"/>
    <property type="match status" value="1"/>
</dbReference>
<feature type="binding site" evidence="9">
    <location>
        <position position="161"/>
    </location>
    <ligand>
        <name>1-deoxy-D-xylulose 5-phosphate</name>
        <dbReference type="ChEBI" id="CHEBI:57792"/>
    </ligand>
</feature>
<comment type="cofactor">
    <cofactor evidence="9">
        <name>Mg(2+)</name>
        <dbReference type="ChEBI" id="CHEBI:18420"/>
    </cofactor>
    <cofactor evidence="9">
        <name>Mn(2+)</name>
        <dbReference type="ChEBI" id="CHEBI:29035"/>
    </cofactor>
</comment>
<keyword evidence="9" id="KW-0460">Magnesium</keyword>
<protein>
    <recommendedName>
        <fullName evidence="9">1-deoxy-D-xylulose 5-phosphate reductoisomerase</fullName>
        <shortName evidence="9">DXP reductoisomerase</shortName>
        <ecNumber evidence="9">1.1.1.267</ecNumber>
    </recommendedName>
    <alternativeName>
        <fullName evidence="9">1-deoxyxylulose-5-phosphate reductoisomerase</fullName>
    </alternativeName>
    <alternativeName>
        <fullName evidence="9">2-C-methyl-D-erythritol 4-phosphate synthase</fullName>
    </alternativeName>
</protein>
<evidence type="ECO:0000256" key="3">
    <source>
        <dbReference type="ARBA" id="ARBA00022723"/>
    </source>
</evidence>
<feature type="binding site" evidence="9">
    <location>
        <position position="190"/>
    </location>
    <ligand>
        <name>1-deoxy-D-xylulose 5-phosphate</name>
        <dbReference type="ChEBI" id="CHEBI:57792"/>
    </ligand>
</feature>
<feature type="binding site" evidence="9">
    <location>
        <position position="235"/>
    </location>
    <ligand>
        <name>1-deoxy-D-xylulose 5-phosphate</name>
        <dbReference type="ChEBI" id="CHEBI:57792"/>
    </ligand>
</feature>
<feature type="binding site" evidence="9">
    <location>
        <position position="213"/>
    </location>
    <ligand>
        <name>1-deoxy-D-xylulose 5-phosphate</name>
        <dbReference type="ChEBI" id="CHEBI:57792"/>
    </ligand>
</feature>
<reference evidence="13 14" key="1">
    <citation type="submission" date="2023-10" db="EMBL/GenBank/DDBJ databases">
        <title>Two novel species belonging to the OM43/NOR5 clade.</title>
        <authorList>
            <person name="Park M."/>
        </authorList>
    </citation>
    <scope>NUCLEOTIDE SEQUENCE [LARGE SCALE GENOMIC DNA]</scope>
    <source>
        <strain evidence="13 14">IMCC45268</strain>
    </source>
</reference>
<dbReference type="InterPro" id="IPR013644">
    <property type="entry name" value="DXP_reductoisomerase_C"/>
</dbReference>
<dbReference type="SUPFAM" id="SSF69055">
    <property type="entry name" value="1-deoxy-D-xylulose-5-phosphate reductoisomerase, C-terminal domain"/>
    <property type="match status" value="1"/>
</dbReference>
<dbReference type="NCBIfam" id="TIGR00243">
    <property type="entry name" value="Dxr"/>
    <property type="match status" value="1"/>
</dbReference>
<dbReference type="RefSeq" id="WP_407327052.1">
    <property type="nucleotide sequence ID" value="NZ_CP136865.1"/>
</dbReference>
<evidence type="ECO:0000259" key="10">
    <source>
        <dbReference type="Pfam" id="PF02670"/>
    </source>
</evidence>
<proteinExistence type="inferred from homology"/>
<keyword evidence="3 9" id="KW-0479">Metal-binding</keyword>
<dbReference type="GO" id="GO:0030604">
    <property type="term" value="F:1-deoxy-D-xylulose-5-phosphate reductoisomerase activity"/>
    <property type="evidence" value="ECO:0007669"/>
    <property type="project" value="UniProtKB-EC"/>
</dbReference>
<feature type="binding site" evidence="9">
    <location>
        <position position="20"/>
    </location>
    <ligand>
        <name>NADPH</name>
        <dbReference type="ChEBI" id="CHEBI:57783"/>
    </ligand>
</feature>
<evidence type="ECO:0000313" key="14">
    <source>
        <dbReference type="Proteomes" id="UP001626549"/>
    </source>
</evidence>
<comment type="pathway">
    <text evidence="1 9">Isoprenoid biosynthesis; isopentenyl diphosphate biosynthesis via DXP pathway; isopentenyl diphosphate from 1-deoxy-D-xylulose 5-phosphate: step 1/6.</text>
</comment>
<keyword evidence="6 9" id="KW-0464">Manganese</keyword>
<dbReference type="SUPFAM" id="SSF55347">
    <property type="entry name" value="Glyceraldehyde-3-phosphate dehydrogenase-like, C-terminal domain"/>
    <property type="match status" value="1"/>
</dbReference>
<feature type="binding site" evidence="9">
    <location>
        <position position="160"/>
    </location>
    <ligand>
        <name>1-deoxy-D-xylulose 5-phosphate</name>
        <dbReference type="ChEBI" id="CHEBI:57792"/>
    </ligand>
</feature>
<feature type="domain" description="1-deoxy-D-xylulose 5-phosphate reductoisomerase N-terminal" evidence="10">
    <location>
        <begin position="12"/>
        <end position="141"/>
    </location>
</feature>
<dbReference type="InterPro" id="IPR036169">
    <property type="entry name" value="DXPR_C_sf"/>
</dbReference>
<dbReference type="InterPro" id="IPR013512">
    <property type="entry name" value="DXP_reductoisomerase_N"/>
</dbReference>
<dbReference type="Gene3D" id="3.40.50.720">
    <property type="entry name" value="NAD(P)-binding Rossmann-like Domain"/>
    <property type="match status" value="1"/>
</dbReference>
<feature type="binding site" evidence="9">
    <location>
        <position position="231"/>
    </location>
    <ligand>
        <name>1-deoxy-D-xylulose 5-phosphate</name>
        <dbReference type="ChEBI" id="CHEBI:57792"/>
    </ligand>
</feature>
<feature type="binding site" evidence="9">
    <location>
        <position position="135"/>
    </location>
    <ligand>
        <name>NADPH</name>
        <dbReference type="ChEBI" id="CHEBI:57783"/>
    </ligand>
</feature>
<dbReference type="EC" id="1.1.1.267" evidence="9"/>
<dbReference type="SUPFAM" id="SSF51735">
    <property type="entry name" value="NAD(P)-binding Rossmann-fold domains"/>
    <property type="match status" value="1"/>
</dbReference>
<comment type="similarity">
    <text evidence="2 9">Belongs to the DXR family.</text>
</comment>
<comment type="caution">
    <text evidence="9">Lacks conserved residue(s) required for the propagation of feature annotation.</text>
</comment>
<evidence type="ECO:0000256" key="5">
    <source>
        <dbReference type="ARBA" id="ARBA00023002"/>
    </source>
</evidence>
<keyword evidence="14" id="KW-1185">Reference proteome</keyword>
<keyword evidence="5 9" id="KW-0560">Oxidoreductase</keyword>
<feature type="binding site" evidence="9">
    <location>
        <position position="134"/>
    </location>
    <ligand>
        <name>1-deoxy-D-xylulose 5-phosphate</name>
        <dbReference type="ChEBI" id="CHEBI:57792"/>
    </ligand>
</feature>
<comment type="function">
    <text evidence="9">Catalyzes the NADPH-dependent rearrangement and reduction of 1-deoxy-D-xylulose-5-phosphate (DXP) to 2-C-methyl-D-erythritol 4-phosphate (MEP).</text>
</comment>
<dbReference type="PIRSF" id="PIRSF006205">
    <property type="entry name" value="Dxp_reductismrs"/>
    <property type="match status" value="1"/>
</dbReference>
<comment type="catalytic activity">
    <reaction evidence="8">
        <text>2-C-methyl-D-erythritol 4-phosphate + NADP(+) = 1-deoxy-D-xylulose 5-phosphate + NADPH + H(+)</text>
        <dbReference type="Rhea" id="RHEA:13717"/>
        <dbReference type="ChEBI" id="CHEBI:15378"/>
        <dbReference type="ChEBI" id="CHEBI:57783"/>
        <dbReference type="ChEBI" id="CHEBI:57792"/>
        <dbReference type="ChEBI" id="CHEBI:58262"/>
        <dbReference type="ChEBI" id="CHEBI:58349"/>
        <dbReference type="EC" id="1.1.1.267"/>
    </reaction>
    <physiologicalReaction direction="right-to-left" evidence="8">
        <dbReference type="Rhea" id="RHEA:13719"/>
    </physiologicalReaction>
</comment>
<accession>A0ABZ0IA20</accession>
<feature type="binding site" evidence="9">
    <location>
        <position position="232"/>
    </location>
    <ligand>
        <name>1-deoxy-D-xylulose 5-phosphate</name>
        <dbReference type="ChEBI" id="CHEBI:57792"/>
    </ligand>
</feature>
<evidence type="ECO:0000256" key="6">
    <source>
        <dbReference type="ARBA" id="ARBA00023211"/>
    </source>
</evidence>
<feature type="binding site" evidence="9">
    <location>
        <position position="21"/>
    </location>
    <ligand>
        <name>NADPH</name>
        <dbReference type="ChEBI" id="CHEBI:57783"/>
    </ligand>
</feature>
<dbReference type="EMBL" id="CP136865">
    <property type="protein sequence ID" value="WOJ96373.1"/>
    <property type="molecule type" value="Genomic_DNA"/>
</dbReference>
<evidence type="ECO:0000256" key="9">
    <source>
        <dbReference type="HAMAP-Rule" id="MF_00183"/>
    </source>
</evidence>
<dbReference type="InterPro" id="IPR036291">
    <property type="entry name" value="NAD(P)-bd_dom_sf"/>
</dbReference>
<dbReference type="Proteomes" id="UP001626549">
    <property type="component" value="Chromosome"/>
</dbReference>
<dbReference type="PANTHER" id="PTHR30525">
    <property type="entry name" value="1-DEOXY-D-XYLULOSE 5-PHOSPHATE REDUCTOISOMERASE"/>
    <property type="match status" value="1"/>
</dbReference>
<dbReference type="Pfam" id="PF02670">
    <property type="entry name" value="DXP_reductoisom"/>
    <property type="match status" value="1"/>
</dbReference>
<evidence type="ECO:0000256" key="7">
    <source>
        <dbReference type="ARBA" id="ARBA00023229"/>
    </source>
</evidence>
<evidence type="ECO:0000259" key="11">
    <source>
        <dbReference type="Pfam" id="PF08436"/>
    </source>
</evidence>
<sequence>MGALASSEIQKVAVLGSSGSIGVNTLDVLERHPDRYEVFALAARSSADTLYEQCRKYRPRYAVLTDDAPAADLAKRIAADADLHTEVLAGSEALEEIASHSDVDIVMAAIVGSAGMASAMAAARAGKRLLLANKEALVTAGSLLMSAVEQSGAVLLPVDSEHNAIFQCLPVDDRARPQLAGVSGLVLTASGGPFRGKGPEFLAQVTPAQACAHPNWDMGRKISVDSASLMNKGLELAEACWLFDVPEHLVEVVVHPQSIVHSLVRYDDGSVLAQLGDPDMRTPIACCLAWPERVDGGVKALDLIGAARLDFEPPDMKAFPCLRVARECIATGGSAMAVCNAANEVAVAAFLEGQIGFVDIPSVIQESLAGLPSIEPESLAEVEEVDRRARAFAQQYVNNQLQPGAVVRAGAVQR</sequence>
<dbReference type="NCBIfam" id="NF009114">
    <property type="entry name" value="PRK12464.1"/>
    <property type="match status" value="1"/>
</dbReference>
<evidence type="ECO:0000256" key="8">
    <source>
        <dbReference type="ARBA" id="ARBA00048543"/>
    </source>
</evidence>
<feature type="binding site" evidence="9">
    <location>
        <position position="133"/>
    </location>
    <ligand>
        <name>NADPH</name>
        <dbReference type="ChEBI" id="CHEBI:57783"/>
    </ligand>
</feature>
<dbReference type="InterPro" id="IPR003821">
    <property type="entry name" value="DXP_reductoisomerase"/>
</dbReference>
<evidence type="ECO:0000256" key="4">
    <source>
        <dbReference type="ARBA" id="ARBA00022857"/>
    </source>
</evidence>
<dbReference type="HAMAP" id="MF_00183">
    <property type="entry name" value="DXP_reductoisom"/>
    <property type="match status" value="1"/>
</dbReference>
<feature type="binding site" evidence="9">
    <location>
        <position position="235"/>
    </location>
    <ligand>
        <name>Mn(2+)</name>
        <dbReference type="ChEBI" id="CHEBI:29035"/>
    </ligand>
</feature>
<evidence type="ECO:0000259" key="12">
    <source>
        <dbReference type="Pfam" id="PF13288"/>
    </source>
</evidence>
<dbReference type="Gene3D" id="1.10.1740.10">
    <property type="match status" value="1"/>
</dbReference>
<dbReference type="InterPro" id="IPR026877">
    <property type="entry name" value="DXPR_C"/>
</dbReference>
<feature type="binding site" evidence="9">
    <location>
        <position position="161"/>
    </location>
    <ligand>
        <name>Mn(2+)</name>
        <dbReference type="ChEBI" id="CHEBI:29035"/>
    </ligand>
</feature>
<organism evidence="13 14">
    <name type="scientific">Congregibacter brevis</name>
    <dbReference type="NCBI Taxonomy" id="3081201"/>
    <lineage>
        <taxon>Bacteria</taxon>
        <taxon>Pseudomonadati</taxon>
        <taxon>Pseudomonadota</taxon>
        <taxon>Gammaproteobacteria</taxon>
        <taxon>Cellvibrionales</taxon>
        <taxon>Halieaceae</taxon>
        <taxon>Congregibacter</taxon>
    </lineage>
</organism>
<feature type="binding site" evidence="9">
    <location>
        <position position="226"/>
    </location>
    <ligand>
        <name>1-deoxy-D-xylulose 5-phosphate</name>
        <dbReference type="ChEBI" id="CHEBI:57792"/>
    </ligand>
</feature>
<evidence type="ECO:0000313" key="13">
    <source>
        <dbReference type="EMBL" id="WOJ96373.1"/>
    </source>
</evidence>
<keyword evidence="4 9" id="KW-0521">NADP</keyword>
<evidence type="ECO:0000256" key="1">
    <source>
        <dbReference type="ARBA" id="ARBA00005094"/>
    </source>
</evidence>
<name>A0ABZ0IA20_9GAMM</name>
<dbReference type="PANTHER" id="PTHR30525:SF0">
    <property type="entry name" value="1-DEOXY-D-XYLULOSE 5-PHOSPHATE REDUCTOISOMERASE, CHLOROPLASTIC"/>
    <property type="match status" value="1"/>
</dbReference>
<feature type="binding site" evidence="9">
    <location>
        <position position="219"/>
    </location>
    <ligand>
        <name>NADPH</name>
        <dbReference type="ChEBI" id="CHEBI:57783"/>
    </ligand>
</feature>
<dbReference type="Pfam" id="PF13288">
    <property type="entry name" value="DXPR_C"/>
    <property type="match status" value="1"/>
</dbReference>
<feature type="binding site" evidence="9">
    <location>
        <position position="19"/>
    </location>
    <ligand>
        <name>NADPH</name>
        <dbReference type="ChEBI" id="CHEBI:57783"/>
    </ligand>
</feature>
<feature type="domain" description="DXP reductoisomerase C-terminal" evidence="12">
    <location>
        <begin position="275"/>
        <end position="391"/>
    </location>
</feature>
<gene>
    <name evidence="9" type="primary">dxr</name>
    <name evidence="13" type="ORF">R0137_14120</name>
</gene>
<keyword evidence="7 9" id="KW-0414">Isoprene biosynthesis</keyword>
<feature type="domain" description="1-deoxy-D-xylulose 5-phosphate reductoisomerase C-terminal" evidence="11">
    <location>
        <begin position="155"/>
        <end position="243"/>
    </location>
</feature>
<feature type="binding site" evidence="9">
    <location>
        <position position="159"/>
    </location>
    <ligand>
        <name>Mn(2+)</name>
        <dbReference type="ChEBI" id="CHEBI:29035"/>
    </ligand>
</feature>